<evidence type="ECO:0000313" key="2">
    <source>
        <dbReference type="Proteomes" id="UP000215914"/>
    </source>
</evidence>
<name>A0A9K3NMA9_HELAN</name>
<comment type="caution">
    <text evidence="1">The sequence shown here is derived from an EMBL/GenBank/DDBJ whole genome shotgun (WGS) entry which is preliminary data.</text>
</comment>
<reference evidence="1" key="1">
    <citation type="journal article" date="2017" name="Nature">
        <title>The sunflower genome provides insights into oil metabolism, flowering and Asterid evolution.</title>
        <authorList>
            <person name="Badouin H."/>
            <person name="Gouzy J."/>
            <person name="Grassa C.J."/>
            <person name="Murat F."/>
            <person name="Staton S.E."/>
            <person name="Cottret L."/>
            <person name="Lelandais-Briere C."/>
            <person name="Owens G.L."/>
            <person name="Carrere S."/>
            <person name="Mayjonade B."/>
            <person name="Legrand L."/>
            <person name="Gill N."/>
            <person name="Kane N.C."/>
            <person name="Bowers J.E."/>
            <person name="Hubner S."/>
            <person name="Bellec A."/>
            <person name="Berard A."/>
            <person name="Berges H."/>
            <person name="Blanchet N."/>
            <person name="Boniface M.C."/>
            <person name="Brunel D."/>
            <person name="Catrice O."/>
            <person name="Chaidir N."/>
            <person name="Claudel C."/>
            <person name="Donnadieu C."/>
            <person name="Faraut T."/>
            <person name="Fievet G."/>
            <person name="Helmstetter N."/>
            <person name="King M."/>
            <person name="Knapp S.J."/>
            <person name="Lai Z."/>
            <person name="Le Paslier M.C."/>
            <person name="Lippi Y."/>
            <person name="Lorenzon L."/>
            <person name="Mandel J.R."/>
            <person name="Marage G."/>
            <person name="Marchand G."/>
            <person name="Marquand E."/>
            <person name="Bret-Mestries E."/>
            <person name="Morien E."/>
            <person name="Nambeesan S."/>
            <person name="Nguyen T."/>
            <person name="Pegot-Espagnet P."/>
            <person name="Pouilly N."/>
            <person name="Raftis F."/>
            <person name="Sallet E."/>
            <person name="Schiex T."/>
            <person name="Thomas J."/>
            <person name="Vandecasteele C."/>
            <person name="Vares D."/>
            <person name="Vear F."/>
            <person name="Vautrin S."/>
            <person name="Crespi M."/>
            <person name="Mangin B."/>
            <person name="Burke J.M."/>
            <person name="Salse J."/>
            <person name="Munos S."/>
            <person name="Vincourt P."/>
            <person name="Rieseberg L.H."/>
            <person name="Langlade N.B."/>
        </authorList>
    </citation>
    <scope>NUCLEOTIDE SEQUENCE</scope>
    <source>
        <tissue evidence="1">Leaves</tissue>
    </source>
</reference>
<dbReference type="AlphaFoldDB" id="A0A9K3NMA9"/>
<keyword evidence="2" id="KW-1185">Reference proteome</keyword>
<dbReference type="Gramene" id="mRNA:HanXRQr2_Chr05g0198131">
    <property type="protein sequence ID" value="mRNA:HanXRQr2_Chr05g0198131"/>
    <property type="gene ID" value="HanXRQr2_Chr05g0198131"/>
</dbReference>
<organism evidence="1 2">
    <name type="scientific">Helianthus annuus</name>
    <name type="common">Common sunflower</name>
    <dbReference type="NCBI Taxonomy" id="4232"/>
    <lineage>
        <taxon>Eukaryota</taxon>
        <taxon>Viridiplantae</taxon>
        <taxon>Streptophyta</taxon>
        <taxon>Embryophyta</taxon>
        <taxon>Tracheophyta</taxon>
        <taxon>Spermatophyta</taxon>
        <taxon>Magnoliopsida</taxon>
        <taxon>eudicotyledons</taxon>
        <taxon>Gunneridae</taxon>
        <taxon>Pentapetalae</taxon>
        <taxon>asterids</taxon>
        <taxon>campanulids</taxon>
        <taxon>Asterales</taxon>
        <taxon>Asteraceae</taxon>
        <taxon>Asteroideae</taxon>
        <taxon>Heliantheae alliance</taxon>
        <taxon>Heliantheae</taxon>
        <taxon>Helianthus</taxon>
    </lineage>
</organism>
<proteinExistence type="predicted"/>
<evidence type="ECO:0000313" key="1">
    <source>
        <dbReference type="EMBL" id="KAF5804533.1"/>
    </source>
</evidence>
<gene>
    <name evidence="1" type="ORF">HanXRQr2_Chr05g0198131</name>
</gene>
<dbReference type="EMBL" id="MNCJ02000320">
    <property type="protein sequence ID" value="KAF5804533.1"/>
    <property type="molecule type" value="Genomic_DNA"/>
</dbReference>
<reference evidence="1" key="2">
    <citation type="submission" date="2020-06" db="EMBL/GenBank/DDBJ databases">
        <title>Helianthus annuus Genome sequencing and assembly Release 2.</title>
        <authorList>
            <person name="Gouzy J."/>
            <person name="Langlade N."/>
            <person name="Munos S."/>
        </authorList>
    </citation>
    <scope>NUCLEOTIDE SEQUENCE</scope>
    <source>
        <tissue evidence="1">Leaves</tissue>
    </source>
</reference>
<dbReference type="Proteomes" id="UP000215914">
    <property type="component" value="Unassembled WGS sequence"/>
</dbReference>
<accession>A0A9K3NMA9</accession>
<sequence>MFQMTKAVKDAHEEKCSKIKAVHFESIEKKSSHLSLIRKESITI</sequence>
<protein>
    <submittedName>
        <fullName evidence="1">Uncharacterized protein</fullName>
    </submittedName>
</protein>